<feature type="compositionally biased region" description="Polar residues" evidence="1">
    <location>
        <begin position="16"/>
        <end position="26"/>
    </location>
</feature>
<organism evidence="2 3">
    <name type="scientific">Hibiscus sabdariffa</name>
    <name type="common">roselle</name>
    <dbReference type="NCBI Taxonomy" id="183260"/>
    <lineage>
        <taxon>Eukaryota</taxon>
        <taxon>Viridiplantae</taxon>
        <taxon>Streptophyta</taxon>
        <taxon>Embryophyta</taxon>
        <taxon>Tracheophyta</taxon>
        <taxon>Spermatophyta</taxon>
        <taxon>Magnoliopsida</taxon>
        <taxon>eudicotyledons</taxon>
        <taxon>Gunneridae</taxon>
        <taxon>Pentapetalae</taxon>
        <taxon>rosids</taxon>
        <taxon>malvids</taxon>
        <taxon>Malvales</taxon>
        <taxon>Malvaceae</taxon>
        <taxon>Malvoideae</taxon>
        <taxon>Hibiscus</taxon>
    </lineage>
</organism>
<evidence type="ECO:0000313" key="2">
    <source>
        <dbReference type="EMBL" id="KAK8496611.1"/>
    </source>
</evidence>
<evidence type="ECO:0000313" key="3">
    <source>
        <dbReference type="Proteomes" id="UP001472677"/>
    </source>
</evidence>
<gene>
    <name evidence="2" type="ORF">V6N12_019819</name>
</gene>
<dbReference type="Proteomes" id="UP001472677">
    <property type="component" value="Unassembled WGS sequence"/>
</dbReference>
<feature type="compositionally biased region" description="Low complexity" evidence="1">
    <location>
        <begin position="27"/>
        <end position="42"/>
    </location>
</feature>
<evidence type="ECO:0000256" key="1">
    <source>
        <dbReference type="SAM" id="MobiDB-lite"/>
    </source>
</evidence>
<feature type="region of interest" description="Disordered" evidence="1">
    <location>
        <begin position="1"/>
        <end position="98"/>
    </location>
</feature>
<name>A0ABR2AS10_9ROSI</name>
<reference evidence="2 3" key="1">
    <citation type="journal article" date="2024" name="G3 (Bethesda)">
        <title>Genome assembly of Hibiscus sabdariffa L. provides insights into metabolisms of medicinal natural products.</title>
        <authorList>
            <person name="Kim T."/>
        </authorList>
    </citation>
    <scope>NUCLEOTIDE SEQUENCE [LARGE SCALE GENOMIC DNA]</scope>
    <source>
        <strain evidence="2">TK-2024</strain>
        <tissue evidence="2">Old leaves</tissue>
    </source>
</reference>
<proteinExistence type="predicted"/>
<comment type="caution">
    <text evidence="2">The sequence shown here is derived from an EMBL/GenBank/DDBJ whole genome shotgun (WGS) entry which is preliminary data.</text>
</comment>
<keyword evidence="3" id="KW-1185">Reference proteome</keyword>
<dbReference type="EMBL" id="JBBPBM010000359">
    <property type="protein sequence ID" value="KAK8496611.1"/>
    <property type="molecule type" value="Genomic_DNA"/>
</dbReference>
<accession>A0ABR2AS10</accession>
<protein>
    <submittedName>
        <fullName evidence="2">Uncharacterized protein</fullName>
    </submittedName>
</protein>
<sequence>MGEHSNIVMNDHESLRQTGELRSNGASSEPSRELSLPENEPLQDLSLPADHSVESHEELSVTSSNQGEPQEVLIPNMHLSDDQPESTLHTNHHVHSSDVQLDLSMPIVEPVQNDSSQPPQQRQRFPESMVNVMKLAAI</sequence>